<reference evidence="2" key="1">
    <citation type="submission" date="2021-10" db="EMBL/GenBank/DDBJ databases">
        <title>Tropical sea cucumber genome reveals ecological adaptation and Cuvierian tubules defense mechanism.</title>
        <authorList>
            <person name="Chen T."/>
        </authorList>
    </citation>
    <scope>NUCLEOTIDE SEQUENCE</scope>
    <source>
        <strain evidence="2">Nanhai2018</strain>
        <tissue evidence="2">Muscle</tissue>
    </source>
</reference>
<dbReference type="PANTHER" id="PTHR46919">
    <property type="entry name" value="ZINC FINGER, C3HC4 TYPE (RING FINGER) FAMILY PROTEIN"/>
    <property type="match status" value="1"/>
</dbReference>
<proteinExistence type="predicted"/>
<organism evidence="2 3">
    <name type="scientific">Holothuria leucospilota</name>
    <name type="common">Black long sea cucumber</name>
    <name type="synonym">Mertensiothuria leucospilota</name>
    <dbReference type="NCBI Taxonomy" id="206669"/>
    <lineage>
        <taxon>Eukaryota</taxon>
        <taxon>Metazoa</taxon>
        <taxon>Echinodermata</taxon>
        <taxon>Eleutherozoa</taxon>
        <taxon>Echinozoa</taxon>
        <taxon>Holothuroidea</taxon>
        <taxon>Aspidochirotacea</taxon>
        <taxon>Aspidochirotida</taxon>
        <taxon>Holothuriidae</taxon>
        <taxon>Holothuria</taxon>
    </lineage>
</organism>
<dbReference type="InterPro" id="IPR058210">
    <property type="entry name" value="SACS/Nov_dom"/>
</dbReference>
<dbReference type="SUPFAM" id="SSF55874">
    <property type="entry name" value="ATPase domain of HSP90 chaperone/DNA topoisomerase II/histidine kinase"/>
    <property type="match status" value="1"/>
</dbReference>
<evidence type="ECO:0000259" key="1">
    <source>
        <dbReference type="Pfam" id="PF25794"/>
    </source>
</evidence>
<dbReference type="AlphaFoldDB" id="A0A9Q1BI37"/>
<dbReference type="PANTHER" id="PTHR46919:SF2">
    <property type="entry name" value="SACSIN"/>
    <property type="match status" value="1"/>
</dbReference>
<keyword evidence="3" id="KW-1185">Reference proteome</keyword>
<name>A0A9Q1BI37_HOLLE</name>
<protein>
    <submittedName>
        <fullName evidence="2">Sacsin</fullName>
    </submittedName>
</protein>
<dbReference type="OrthoDB" id="1262810at2759"/>
<accession>A0A9Q1BI37</accession>
<dbReference type="Pfam" id="PF25794">
    <property type="entry name" value="SACS"/>
    <property type="match status" value="1"/>
</dbReference>
<sequence>MLPSFLSQKGTNVEARSYRLMPKFASSGRDGPALCSYNNAVFKDKDWEGIQKLARSCKKNDALKVGRFGIGFSSVYHLTDLPCIISQNTLAMIDPFEQYFHYDGRRSSGYRWDFDRIFEEYEDQVHPFQSALPPGVKFLGKGLPQGTLFRFPLRKEPNSLSKSVFSPQKTRDLLEAFQEDARVVLLFLRKIEKVCVHLKEPHCKTHKLYLEILHDQSSIKELREKRENFCRFVQTFEKTGNASCNINMVNSFDLKTRWNDFKSGRSYEVKEKWVVSQELAAKCSHKLAVMYKDLKLLPWVGVAVPLFNGALFKGRTFCFLPLPAGEESLSPLPVHVHGFFAVGDDRRSLKWPNSDQIQNKEAEWNKLLVDEVLPQVYLKALLEAIHVTLQQNLDPNIVYKAIPDISQELGYWKEAVVTLLSSIFEHKVLYCRAQKAWMGITEVIIMTQDLPVSSKRSRVIVKCLQRSGLYVIEDLPRHVRDAIRKFAPETRYVSASLVIKCLLQQSVKEYSYEDRLHLLDYLLETGSNAKEMKGLQLLPTDTGEFITFTDYPTTNEIVYQGSSLCPQKLLPGFHHRFVKNLKDPFSNLQKKLGDMCTSEEWKQLRWLDTAAVTSLLPTALPQSWSQESDGQMAWSPSAKNQPDVEWLEMLWQFICREEVNLTKLEGLKLLPVSDIKKKPIQMMPLKRNSKVIKVKRSDKKFPNFTSMQVILKKLGITVCEIPNFVSKYHQILDLNFVYTFSPNGVLSILQITGKKLIEHVCVANTVTQEDVCSLLLPYISEATISLADKTFLRDLSILRPFHNMTSTSLSSLSSGMLVLQEEDFQKLPKIKFYKKYLLVCDDKLLFLMKKLDVVPQPFKAVLKDILRDAQLQRYCESDIKVLCEWIKAHFDMIVALSDVKDMLQEVAFVPNGNNKRKKPKDLYNTSDDVVKTLVLDKEVLASEKFLKDWLEILLKLGIKTQKDITPTHLVAAAWNISSSNVTQAAILVKYLCKYPHCLINNPNLCSQLKQISFVPCVEVPPGFYPKNLSFAGKQGLLYKPNDLVVYSKETCLLTGASAPLVSAFTSHDVCTYLGVRKGPDVKEVLQQLHCCVQLTGRKPQWEIVKHIYQFLNQKIEVFKGEILRGLPKKWILIRDQFMDVQSVYKEETQGTIDLRPFLCVLPTRYREYDDLLTVAGVPDETDKDSSFLLDVLEKV</sequence>
<dbReference type="InterPro" id="IPR036890">
    <property type="entry name" value="HATPase_C_sf"/>
</dbReference>
<comment type="caution">
    <text evidence="2">The sequence shown here is derived from an EMBL/GenBank/DDBJ whole genome shotgun (WGS) entry which is preliminary data.</text>
</comment>
<evidence type="ECO:0000313" key="3">
    <source>
        <dbReference type="Proteomes" id="UP001152320"/>
    </source>
</evidence>
<evidence type="ECO:0000313" key="2">
    <source>
        <dbReference type="EMBL" id="KAJ8026269.1"/>
    </source>
</evidence>
<dbReference type="EMBL" id="JAIZAY010000017">
    <property type="protein sequence ID" value="KAJ8026269.1"/>
    <property type="molecule type" value="Genomic_DNA"/>
</dbReference>
<dbReference type="Proteomes" id="UP001152320">
    <property type="component" value="Chromosome 17"/>
</dbReference>
<gene>
    <name evidence="2" type="ORF">HOLleu_34065</name>
</gene>
<feature type="domain" description="Sacsin/Nov" evidence="1">
    <location>
        <begin position="30"/>
        <end position="207"/>
    </location>
</feature>